<dbReference type="RefSeq" id="WP_074716768.1">
    <property type="nucleotide sequence ID" value="NZ_FNPG01000010.1"/>
</dbReference>
<name>A0A1H3I208_9FIRM</name>
<dbReference type="EMBL" id="FNPG01000010">
    <property type="protein sequence ID" value="SDY21455.1"/>
    <property type="molecule type" value="Genomic_DNA"/>
</dbReference>
<gene>
    <name evidence="3" type="ORF">SAMN02910414_01042</name>
</gene>
<reference evidence="3 4" key="1">
    <citation type="submission" date="2016-10" db="EMBL/GenBank/DDBJ databases">
        <authorList>
            <person name="de Groot N.N."/>
        </authorList>
    </citation>
    <scope>NUCLEOTIDE SEQUENCE [LARGE SCALE GENOMIC DNA]</scope>
    <source>
        <strain evidence="3 4">DSM 14045</strain>
    </source>
</reference>
<dbReference type="Gene3D" id="1.20.58.1690">
    <property type="match status" value="1"/>
</dbReference>
<keyword evidence="1" id="KW-0812">Transmembrane</keyword>
<dbReference type="InterPro" id="IPR038434">
    <property type="entry name" value="YARHG_sf"/>
</dbReference>
<dbReference type="SMART" id="SM01324">
    <property type="entry name" value="YARHG"/>
    <property type="match status" value="1"/>
</dbReference>
<dbReference type="Pfam" id="PF13308">
    <property type="entry name" value="YARHG"/>
    <property type="match status" value="1"/>
</dbReference>
<evidence type="ECO:0000313" key="3">
    <source>
        <dbReference type="EMBL" id="SDY21455.1"/>
    </source>
</evidence>
<dbReference type="OrthoDB" id="517663at2"/>
<evidence type="ECO:0000256" key="1">
    <source>
        <dbReference type="SAM" id="Phobius"/>
    </source>
</evidence>
<evidence type="ECO:0000259" key="2">
    <source>
        <dbReference type="SMART" id="SM01324"/>
    </source>
</evidence>
<keyword evidence="4" id="KW-1185">Reference proteome</keyword>
<feature type="transmembrane region" description="Helical" evidence="1">
    <location>
        <begin position="12"/>
        <end position="36"/>
    </location>
</feature>
<proteinExistence type="predicted"/>
<dbReference type="Proteomes" id="UP000183918">
    <property type="component" value="Unassembled WGS sequence"/>
</dbReference>
<keyword evidence="1" id="KW-1133">Transmembrane helix</keyword>
<evidence type="ECO:0000313" key="4">
    <source>
        <dbReference type="Proteomes" id="UP000183918"/>
    </source>
</evidence>
<keyword evidence="1" id="KW-0472">Membrane</keyword>
<dbReference type="AlphaFoldDB" id="A0A1H3I208"/>
<organism evidence="3 4">
    <name type="scientific">Lachnobacterium bovis DSM 14045</name>
    <dbReference type="NCBI Taxonomy" id="1122142"/>
    <lineage>
        <taxon>Bacteria</taxon>
        <taxon>Bacillati</taxon>
        <taxon>Bacillota</taxon>
        <taxon>Clostridia</taxon>
        <taxon>Lachnospirales</taxon>
        <taxon>Lachnospiraceae</taxon>
        <taxon>Lachnobacterium</taxon>
    </lineage>
</organism>
<sequence>MQQKGQSQQNVGVIIGYIISGIVVLLCVVTSIAMVVTNGVSKDNKLVSRKAQKVIKNNYTSSYITDYDLGEFKFSLQDSQKKVDKSGKGKDAMGNPDAYIIANSNTTALSDADLSGLSAKELTFAKAEILARHGITFNEKEFSDYFGSKHWYTPNPHDQIAQVEIDNIDFIDKYQEKHNLTYIAF</sequence>
<accession>A0A1H3I208</accession>
<feature type="domain" description="YARHG" evidence="2">
    <location>
        <begin position="97"/>
        <end position="176"/>
    </location>
</feature>
<protein>
    <submittedName>
        <fullName evidence="3">YARHG domain-containing protein</fullName>
    </submittedName>
</protein>
<dbReference type="InterPro" id="IPR025582">
    <property type="entry name" value="YARHG_dom"/>
</dbReference>
<dbReference type="STRING" id="1122142.SAMN02910414_01042"/>